<dbReference type="RefSeq" id="WP_130077184.1">
    <property type="nucleotide sequence ID" value="NZ_RSCO01000013.1"/>
</dbReference>
<gene>
    <name evidence="1" type="ORF">PG2011B_0297</name>
</gene>
<proteinExistence type="predicted"/>
<reference evidence="1 2" key="1">
    <citation type="journal article" date="2019" name="Appl. Environ. Microbiol.">
        <title>Dissecting the evolutionary development of the Bifidobacterium animalis species through comparative genomics analyses.</title>
        <authorList>
            <person name="Lugli G.A."/>
            <person name="Mancino W."/>
            <person name="Milani C."/>
            <person name="Duranti S."/>
            <person name="Mancabelli L."/>
            <person name="Napoli S."/>
            <person name="Mangifesta M."/>
            <person name="Viappiani A."/>
            <person name="Anzalone R."/>
            <person name="Longhi G."/>
            <person name="van Sinderen D."/>
            <person name="Ventura M."/>
            <person name="Turroni F."/>
        </authorList>
    </citation>
    <scope>NUCLEOTIDE SEQUENCE [LARGE SCALE GENOMIC DNA]</scope>
    <source>
        <strain evidence="1 2">2011B</strain>
    </source>
</reference>
<evidence type="ECO:0000313" key="2">
    <source>
        <dbReference type="Proteomes" id="UP000293613"/>
    </source>
</evidence>
<dbReference type="AlphaFoldDB" id="A0A8B3RK23"/>
<evidence type="ECO:0000313" key="1">
    <source>
        <dbReference type="EMBL" id="RYM96100.1"/>
    </source>
</evidence>
<organism evidence="1 2">
    <name type="scientific">Bifidobacterium animalis subsp. lactis</name>
    <name type="common">Bifidobacterium lactis</name>
    <dbReference type="NCBI Taxonomy" id="302911"/>
    <lineage>
        <taxon>Bacteria</taxon>
        <taxon>Bacillati</taxon>
        <taxon>Actinomycetota</taxon>
        <taxon>Actinomycetes</taxon>
        <taxon>Bifidobacteriales</taxon>
        <taxon>Bifidobacteriaceae</taxon>
        <taxon>Bifidobacterium</taxon>
    </lineage>
</organism>
<comment type="caution">
    <text evidence="1">The sequence shown here is derived from an EMBL/GenBank/DDBJ whole genome shotgun (WGS) entry which is preliminary data.</text>
</comment>
<accession>A0A8B3RK23</accession>
<dbReference type="EMBL" id="RSCO01000013">
    <property type="protein sequence ID" value="RYM96100.1"/>
    <property type="molecule type" value="Genomic_DNA"/>
</dbReference>
<name>A0A8B3RK23_BIFAN</name>
<protein>
    <submittedName>
        <fullName evidence="1">Uncharacterized protein</fullName>
    </submittedName>
</protein>
<dbReference type="Proteomes" id="UP000293613">
    <property type="component" value="Unassembled WGS sequence"/>
</dbReference>
<sequence length="78" mass="8880">MTTTNITQELQRVEARIRHMRQVVNDLAEEIDTRGHCPGLDWAYQTALPELHGLEAKRTKLIAQSHSTSQQADPKESQ</sequence>